<keyword evidence="2" id="KW-0067">ATP-binding</keyword>
<gene>
    <name evidence="7" type="ORF">J2S10_004888</name>
</gene>
<dbReference type="PANTHER" id="PTHR32071:SF101">
    <property type="entry name" value="ACETOIN DEHYDROGENASE OPERON TRANSCRIPTIONAL ACTIVATOR ACOR"/>
    <property type="match status" value="1"/>
</dbReference>
<dbReference type="Gene3D" id="3.30.450.40">
    <property type="match status" value="1"/>
</dbReference>
<dbReference type="PROSITE" id="PS00675">
    <property type="entry name" value="SIGMA54_INTERACT_1"/>
    <property type="match status" value="1"/>
</dbReference>
<keyword evidence="3" id="KW-0805">Transcription regulation</keyword>
<accession>A0ABT9Y1H1</accession>
<evidence type="ECO:0000259" key="6">
    <source>
        <dbReference type="PROSITE" id="PS50045"/>
    </source>
</evidence>
<evidence type="ECO:0000256" key="4">
    <source>
        <dbReference type="ARBA" id="ARBA00023125"/>
    </source>
</evidence>
<dbReference type="EMBL" id="JAUSTW010000011">
    <property type="protein sequence ID" value="MDQ0201678.1"/>
    <property type="molecule type" value="Genomic_DNA"/>
</dbReference>
<dbReference type="Gene3D" id="1.10.10.60">
    <property type="entry name" value="Homeodomain-like"/>
    <property type="match status" value="1"/>
</dbReference>
<keyword evidence="8" id="KW-1185">Reference proteome</keyword>
<dbReference type="CDD" id="cd00009">
    <property type="entry name" value="AAA"/>
    <property type="match status" value="1"/>
</dbReference>
<evidence type="ECO:0000313" key="7">
    <source>
        <dbReference type="EMBL" id="MDQ0201678.1"/>
    </source>
</evidence>
<dbReference type="InterPro" id="IPR009057">
    <property type="entry name" value="Homeodomain-like_sf"/>
</dbReference>
<dbReference type="PROSITE" id="PS00676">
    <property type="entry name" value="SIGMA54_INTERACT_2"/>
    <property type="match status" value="1"/>
</dbReference>
<organism evidence="7 8">
    <name type="scientific">Neobacillus ginsengisoli</name>
    <dbReference type="NCBI Taxonomy" id="904295"/>
    <lineage>
        <taxon>Bacteria</taxon>
        <taxon>Bacillati</taxon>
        <taxon>Bacillota</taxon>
        <taxon>Bacilli</taxon>
        <taxon>Bacillales</taxon>
        <taxon>Bacillaceae</taxon>
        <taxon>Neobacillus</taxon>
    </lineage>
</organism>
<name>A0ABT9Y1H1_9BACI</name>
<dbReference type="InterPro" id="IPR027417">
    <property type="entry name" value="P-loop_NTPase"/>
</dbReference>
<dbReference type="SUPFAM" id="SSF52540">
    <property type="entry name" value="P-loop containing nucleoside triphosphate hydrolases"/>
    <property type="match status" value="1"/>
</dbReference>
<keyword evidence="5" id="KW-0804">Transcription</keyword>
<dbReference type="Gene3D" id="3.40.50.300">
    <property type="entry name" value="P-loop containing nucleotide triphosphate hydrolases"/>
    <property type="match status" value="1"/>
</dbReference>
<evidence type="ECO:0000313" key="8">
    <source>
        <dbReference type="Proteomes" id="UP001224122"/>
    </source>
</evidence>
<dbReference type="InterPro" id="IPR025944">
    <property type="entry name" value="Sigma_54_int_dom_CS"/>
</dbReference>
<feature type="domain" description="Sigma-54 factor interaction" evidence="6">
    <location>
        <begin position="314"/>
        <end position="539"/>
    </location>
</feature>
<dbReference type="InterPro" id="IPR003593">
    <property type="entry name" value="AAA+_ATPase"/>
</dbReference>
<proteinExistence type="predicted"/>
<dbReference type="InterPro" id="IPR029016">
    <property type="entry name" value="GAF-like_dom_sf"/>
</dbReference>
<dbReference type="SUPFAM" id="SSF46689">
    <property type="entry name" value="Homeodomain-like"/>
    <property type="match status" value="1"/>
</dbReference>
<dbReference type="RefSeq" id="WP_307413211.1">
    <property type="nucleotide sequence ID" value="NZ_JAUSTW010000011.1"/>
</dbReference>
<dbReference type="Pfam" id="PF25601">
    <property type="entry name" value="AAA_lid_14"/>
    <property type="match status" value="1"/>
</dbReference>
<evidence type="ECO:0000256" key="2">
    <source>
        <dbReference type="ARBA" id="ARBA00022840"/>
    </source>
</evidence>
<dbReference type="PROSITE" id="PS00688">
    <property type="entry name" value="SIGMA54_INTERACT_3"/>
    <property type="match status" value="1"/>
</dbReference>
<dbReference type="Pfam" id="PF00158">
    <property type="entry name" value="Sigma54_activat"/>
    <property type="match status" value="1"/>
</dbReference>
<dbReference type="Pfam" id="PF02954">
    <property type="entry name" value="HTH_8"/>
    <property type="match status" value="1"/>
</dbReference>
<reference evidence="7 8" key="1">
    <citation type="submission" date="2023-07" db="EMBL/GenBank/DDBJ databases">
        <title>Genomic Encyclopedia of Type Strains, Phase IV (KMG-IV): sequencing the most valuable type-strain genomes for metagenomic binning, comparative biology and taxonomic classification.</title>
        <authorList>
            <person name="Goeker M."/>
        </authorList>
    </citation>
    <scope>NUCLEOTIDE SEQUENCE [LARGE SCALE GENOMIC DNA]</scope>
    <source>
        <strain evidence="7 8">DSM 27594</strain>
    </source>
</reference>
<dbReference type="InterPro" id="IPR002197">
    <property type="entry name" value="HTH_Fis"/>
</dbReference>
<dbReference type="InterPro" id="IPR058031">
    <property type="entry name" value="AAA_lid_NorR"/>
</dbReference>
<evidence type="ECO:0000256" key="3">
    <source>
        <dbReference type="ARBA" id="ARBA00023015"/>
    </source>
</evidence>
<evidence type="ECO:0000256" key="1">
    <source>
        <dbReference type="ARBA" id="ARBA00022741"/>
    </source>
</evidence>
<dbReference type="SMART" id="SM00382">
    <property type="entry name" value="AAA"/>
    <property type="match status" value="1"/>
</dbReference>
<dbReference type="PANTHER" id="PTHR32071">
    <property type="entry name" value="TRANSCRIPTIONAL REGULATORY PROTEIN"/>
    <property type="match status" value="1"/>
</dbReference>
<comment type="caution">
    <text evidence="7">The sequence shown here is derived from an EMBL/GenBank/DDBJ whole genome shotgun (WGS) entry which is preliminary data.</text>
</comment>
<dbReference type="InterPro" id="IPR003018">
    <property type="entry name" value="GAF"/>
</dbReference>
<dbReference type="PRINTS" id="PR01590">
    <property type="entry name" value="HTHFIS"/>
</dbReference>
<dbReference type="InterPro" id="IPR025662">
    <property type="entry name" value="Sigma_54_int_dom_ATP-bd_1"/>
</dbReference>
<dbReference type="SUPFAM" id="SSF55781">
    <property type="entry name" value="GAF domain-like"/>
    <property type="match status" value="1"/>
</dbReference>
<dbReference type="InterPro" id="IPR002078">
    <property type="entry name" value="Sigma_54_int"/>
</dbReference>
<keyword evidence="1" id="KW-0547">Nucleotide-binding</keyword>
<dbReference type="Pfam" id="PF01590">
    <property type="entry name" value="GAF"/>
    <property type="match status" value="1"/>
</dbReference>
<keyword evidence="4" id="KW-0238">DNA-binding</keyword>
<dbReference type="Proteomes" id="UP001224122">
    <property type="component" value="Unassembled WGS sequence"/>
</dbReference>
<evidence type="ECO:0000256" key="5">
    <source>
        <dbReference type="ARBA" id="ARBA00023163"/>
    </source>
</evidence>
<sequence length="626" mass="71068">MNTTFHFDTWKRFVKEGVLDSSRLNKRIMESWHRCKKEEVNPYLNKGLHLLSKEELDIKKAKNSLLIETASPFIKKMDQAIKDSGMMALLVDPDGYVLSLTGNEKTLMDAHRINFVEGVRWTEGEVGTNAIGTALQTEEAVIINGAEHYSVASHQWSCSATPIFHDNGKLMGVIDVSCPVEYSHPFMLGMVTSIAYAIEKEISKRSYREELALIQQAAHLAETYPTQLFIVSNQKQMIISASKSVRKKFPQLIGMNLNEIIHKGYQIDAEMPFHAKEDNIIIGSCFFLSEVITQHQNATFAFSSQLKPFIYKGECGTSEIFQNTLNKVKLVAPTDATVFISGETGSGKELIARAIHDNSSRKNGPFISLNCGAIPKDLMESELFGYVEGAFTGARRQGYKGKFEQAQKGTIFLDEIGEIPHTMQVALLRVLQERKVAPIGSTKEIPLDVRVITATHRDITELVKEGDFREDLYYRLNVYPIDVPPLRKRKEDIPHLVQYICQKNNWNIVNIKDISTRLTDYDWPGNIRELTNMLERLHIMVPDNQSSKDILINCIELLKINHPSIPSIIEQEYIEVDEKNLKAREKIQRDLMLEALKKTKGNVTAAAKLLDIPRSTFYKRLQKFGM</sequence>
<protein>
    <submittedName>
        <fullName evidence="7">Transcriptional regulator of acetoin/glycerol metabolism</fullName>
    </submittedName>
</protein>
<dbReference type="Gene3D" id="1.10.8.60">
    <property type="match status" value="1"/>
</dbReference>
<dbReference type="InterPro" id="IPR025943">
    <property type="entry name" value="Sigma_54_int_dom_ATP-bd_2"/>
</dbReference>
<dbReference type="PROSITE" id="PS50045">
    <property type="entry name" value="SIGMA54_INTERACT_4"/>
    <property type="match status" value="1"/>
</dbReference>